<evidence type="ECO:0000256" key="1">
    <source>
        <dbReference type="SAM" id="MobiDB-lite"/>
    </source>
</evidence>
<keyword evidence="5" id="KW-1185">Reference proteome</keyword>
<feature type="region of interest" description="Disordered" evidence="1">
    <location>
        <begin position="258"/>
        <end position="279"/>
    </location>
</feature>
<sequence length="395" mass="43527">MSLSLLRGPGAVLALTTPTSVLAPEAVLLRSRKRRRGPSSSSFSSSSHYSTAPPTKTTLVDPTTYTTNLLQQSDRSSYLISHFFPQQHHRRPYLALRALNVELAQIRDSVSNEILGRIRVGWWRDAVRALYASVEHSRAQGAEGKLRKVPPHPVVQALHAALLDPVLQATPTSGLLYSEHHLQSLISAREDDLSSPSGPPTLAAVELYAERTASRLGYLELDLLGVRDPQMDEVSSHIGKARGLANLLASIPFHARMRSTPTAPTTGGGGRKAQQQQQRRLTIPQEYLLSRDVVEEEVYRLRADAPGLRDAIFDTATRANDYLISARTSLQRAQFPGGQGKVPKVVYPALVGAVPAQEYLHRLEKVNFDVFEPGLQTAGWRLSWALWRASRTGSF</sequence>
<gene>
    <name evidence="3" type="ORF">A4X03_0g2129</name>
    <name evidence="2" type="ORF">JKIAZH3_G3730</name>
</gene>
<feature type="region of interest" description="Disordered" evidence="1">
    <location>
        <begin position="32"/>
        <end position="61"/>
    </location>
</feature>
<feature type="compositionally biased region" description="Low complexity" evidence="1">
    <location>
        <begin position="38"/>
        <end position="50"/>
    </location>
</feature>
<comment type="caution">
    <text evidence="3">The sequence shown here is derived from an EMBL/GenBank/DDBJ whole genome shotgun (WGS) entry which is preliminary data.</text>
</comment>
<dbReference type="InterPro" id="IPR002060">
    <property type="entry name" value="Squ/phyt_synthse"/>
</dbReference>
<reference evidence="3" key="1">
    <citation type="submission" date="2016-04" db="EMBL/GenBank/DDBJ databases">
        <authorList>
            <person name="Nguyen H.D."/>
            <person name="Kesanakurti P."/>
            <person name="Cullis J."/>
            <person name="Levesque C.A."/>
            <person name="Hambleton S."/>
        </authorList>
    </citation>
    <scope>NUCLEOTIDE SEQUENCE</scope>
    <source>
        <strain evidence="3">DAOMC 238032</strain>
    </source>
</reference>
<reference evidence="3" key="2">
    <citation type="journal article" date="2019" name="IMA Fungus">
        <title>Genome sequencing and comparison of five Tilletia species to identify candidate genes for the detection of regulated species infecting wheat.</title>
        <authorList>
            <person name="Nguyen H.D.T."/>
            <person name="Sultana T."/>
            <person name="Kesanakurti P."/>
            <person name="Hambleton S."/>
        </authorList>
    </citation>
    <scope>NUCLEOTIDE SEQUENCE</scope>
    <source>
        <strain evidence="3">DAOMC 238032</strain>
    </source>
</reference>
<dbReference type="SUPFAM" id="SSF48576">
    <property type="entry name" value="Terpenoid synthases"/>
    <property type="match status" value="1"/>
</dbReference>
<dbReference type="Proteomes" id="UP000077671">
    <property type="component" value="Unassembled WGS sequence"/>
</dbReference>
<evidence type="ECO:0000313" key="2">
    <source>
        <dbReference type="EMBL" id="CAD6952701.1"/>
    </source>
</evidence>
<protein>
    <submittedName>
        <fullName evidence="3">Uncharacterized protein</fullName>
    </submittedName>
</protein>
<dbReference type="AlphaFoldDB" id="A0A177V7J8"/>
<dbReference type="Proteomes" id="UP000836402">
    <property type="component" value="Unassembled WGS sequence"/>
</dbReference>
<proteinExistence type="predicted"/>
<evidence type="ECO:0000313" key="4">
    <source>
        <dbReference type="Proteomes" id="UP000077671"/>
    </source>
</evidence>
<reference evidence="2" key="3">
    <citation type="submission" date="2020-10" db="EMBL/GenBank/DDBJ databases">
        <authorList>
            <person name="Sedaghatjoo S."/>
        </authorList>
    </citation>
    <scope>NUCLEOTIDE SEQUENCE</scope>
    <source>
        <strain evidence="2">AZH3</strain>
    </source>
</reference>
<accession>A0A177V7J8</accession>
<dbReference type="InterPro" id="IPR008949">
    <property type="entry name" value="Isoprenoid_synthase_dom_sf"/>
</dbReference>
<name>A0A177V7J8_9BASI</name>
<dbReference type="Pfam" id="PF00494">
    <property type="entry name" value="SQS_PSY"/>
    <property type="match status" value="2"/>
</dbReference>
<dbReference type="Gene3D" id="1.10.600.10">
    <property type="entry name" value="Farnesyl Diphosphate Synthase"/>
    <property type="match status" value="1"/>
</dbReference>
<evidence type="ECO:0000313" key="5">
    <source>
        <dbReference type="Proteomes" id="UP000836402"/>
    </source>
</evidence>
<feature type="compositionally biased region" description="Polar residues" evidence="1">
    <location>
        <begin position="52"/>
        <end position="61"/>
    </location>
</feature>
<dbReference type="EMBL" id="LWDD02000195">
    <property type="protein sequence ID" value="KAE8262845.1"/>
    <property type="molecule type" value="Genomic_DNA"/>
</dbReference>
<organism evidence="3 4">
    <name type="scientific">Tilletia caries</name>
    <name type="common">wheat bunt fungus</name>
    <dbReference type="NCBI Taxonomy" id="13290"/>
    <lineage>
        <taxon>Eukaryota</taxon>
        <taxon>Fungi</taxon>
        <taxon>Dikarya</taxon>
        <taxon>Basidiomycota</taxon>
        <taxon>Ustilaginomycotina</taxon>
        <taxon>Exobasidiomycetes</taxon>
        <taxon>Tilletiales</taxon>
        <taxon>Tilletiaceae</taxon>
        <taxon>Tilletia</taxon>
    </lineage>
</organism>
<dbReference type="EMBL" id="CAJHJG010005802">
    <property type="protein sequence ID" value="CAD6952701.1"/>
    <property type="molecule type" value="Genomic_DNA"/>
</dbReference>
<evidence type="ECO:0000313" key="3">
    <source>
        <dbReference type="EMBL" id="KAE8262845.1"/>
    </source>
</evidence>